<dbReference type="Pfam" id="PF08240">
    <property type="entry name" value="ADH_N"/>
    <property type="match status" value="1"/>
</dbReference>
<dbReference type="GO" id="GO:0051903">
    <property type="term" value="F:S-(hydroxymethyl)glutathione dehydrogenase [NAD(P)+] activity"/>
    <property type="evidence" value="ECO:0007669"/>
    <property type="project" value="TreeGrafter"/>
</dbReference>
<dbReference type="Pfam" id="PF00107">
    <property type="entry name" value="ADH_zinc_N"/>
    <property type="match status" value="1"/>
</dbReference>
<protein>
    <submittedName>
        <fullName evidence="11">Alcohol dehydrogenase superfamily</fullName>
    </submittedName>
</protein>
<keyword evidence="6" id="KW-0520">NAD</keyword>
<evidence type="ECO:0000256" key="4">
    <source>
        <dbReference type="ARBA" id="ARBA00022833"/>
    </source>
</evidence>
<keyword evidence="4 8" id="KW-0862">Zinc</keyword>
<evidence type="ECO:0000256" key="3">
    <source>
        <dbReference type="ARBA" id="ARBA00022723"/>
    </source>
</evidence>
<dbReference type="OMA" id="QVNEGYQ"/>
<evidence type="ECO:0000256" key="6">
    <source>
        <dbReference type="ARBA" id="ARBA00023027"/>
    </source>
</evidence>
<dbReference type="Gene3D" id="3.90.180.10">
    <property type="entry name" value="Medium-chain alcohol dehydrogenases, catalytic domain"/>
    <property type="match status" value="1"/>
</dbReference>
<dbReference type="AlphaFoldDB" id="A0A200QAD9"/>
<dbReference type="GO" id="GO:0005829">
    <property type="term" value="C:cytosol"/>
    <property type="evidence" value="ECO:0007669"/>
    <property type="project" value="TreeGrafter"/>
</dbReference>
<evidence type="ECO:0000259" key="9">
    <source>
        <dbReference type="Pfam" id="PF00107"/>
    </source>
</evidence>
<evidence type="ECO:0000256" key="8">
    <source>
        <dbReference type="RuleBase" id="RU361277"/>
    </source>
</evidence>
<sequence length="424" mass="45816">MGDTRTTLQSSGYVPVSALIARFGYLGVKCGGDTAKCTANFTGKCYLVEYLCQFENDANHEGSDPVVMSTITCKAAVAWGRGEALVIEDVEVDPPQPMEIRLRVVCTSLCRSDVTQWESEAFAPLFPRIFGHEASGIVESIGEGVTEFKEGDHVLTLFTGECMTCRHCSSGKSNMCQVLGLERRGVMHSDGKTRFSIKGKPIYHYCAVSSFSEYTVVHSGCAVKISPTAPLEKICLLSCGVAAGLGAAWKVANITEGSNVVVFGLGTVGLSVAQGARRRGASRIIGVDTNPDKYEIGKAFGVTQFINPADCKEPVQQVIKQITDGGADFSFECIGDTEMITTALQSCCDGWGLTVTLGVPKVNPEIKAHYGLLLSGKTLRGSLFGGWKPKSELPSLVDMYLRKDEEKNRKNLKGLNWVFLFKIL</sequence>
<dbReference type="PANTHER" id="PTHR43880">
    <property type="entry name" value="ALCOHOL DEHYDROGENASE"/>
    <property type="match status" value="1"/>
</dbReference>
<dbReference type="FunFam" id="3.40.50.720:FF:000003">
    <property type="entry name" value="S-(hydroxymethyl)glutathione dehydrogenase"/>
    <property type="match status" value="1"/>
</dbReference>
<evidence type="ECO:0000256" key="7">
    <source>
        <dbReference type="ARBA" id="ARBA00060764"/>
    </source>
</evidence>
<evidence type="ECO:0000256" key="2">
    <source>
        <dbReference type="ARBA" id="ARBA00011738"/>
    </source>
</evidence>
<dbReference type="InterPro" id="IPR002328">
    <property type="entry name" value="ADH_Zn_CS"/>
</dbReference>
<dbReference type="GO" id="GO:0046294">
    <property type="term" value="P:formaldehyde catabolic process"/>
    <property type="evidence" value="ECO:0007669"/>
    <property type="project" value="TreeGrafter"/>
</dbReference>
<dbReference type="OrthoDB" id="417550at2759"/>
<name>A0A200QAD9_MACCD</name>
<dbReference type="EMBL" id="MVGT01002562">
    <property type="protein sequence ID" value="OVA07414.1"/>
    <property type="molecule type" value="Genomic_DNA"/>
</dbReference>
<organism evidence="11 12">
    <name type="scientific">Macleaya cordata</name>
    <name type="common">Five-seeded plume-poppy</name>
    <name type="synonym">Bocconia cordata</name>
    <dbReference type="NCBI Taxonomy" id="56857"/>
    <lineage>
        <taxon>Eukaryota</taxon>
        <taxon>Viridiplantae</taxon>
        <taxon>Streptophyta</taxon>
        <taxon>Embryophyta</taxon>
        <taxon>Tracheophyta</taxon>
        <taxon>Spermatophyta</taxon>
        <taxon>Magnoliopsida</taxon>
        <taxon>Ranunculales</taxon>
        <taxon>Papaveraceae</taxon>
        <taxon>Papaveroideae</taxon>
        <taxon>Macleaya</taxon>
    </lineage>
</organism>
<dbReference type="InterPro" id="IPR011032">
    <property type="entry name" value="GroES-like_sf"/>
</dbReference>
<dbReference type="InterPro" id="IPR013149">
    <property type="entry name" value="ADH-like_C"/>
</dbReference>
<comment type="caution">
    <text evidence="11">The sequence shown here is derived from an EMBL/GenBank/DDBJ whole genome shotgun (WGS) entry which is preliminary data.</text>
</comment>
<dbReference type="PANTHER" id="PTHR43880:SF5">
    <property type="entry name" value="ALCOHOL DEHYDROGENASE-LIKE 6"/>
    <property type="match status" value="1"/>
</dbReference>
<evidence type="ECO:0000313" key="12">
    <source>
        <dbReference type="Proteomes" id="UP000195402"/>
    </source>
</evidence>
<comment type="similarity">
    <text evidence="7">Belongs to the zinc-containing alcohol dehydrogenase family. Class-IV subfamily.</text>
</comment>
<dbReference type="Gene3D" id="3.40.50.720">
    <property type="entry name" value="NAD(P)-binding Rossmann-like Domain"/>
    <property type="match status" value="1"/>
</dbReference>
<gene>
    <name evidence="11" type="ORF">BVC80_8825g24</name>
</gene>
<dbReference type="InParanoid" id="A0A200QAD9"/>
<evidence type="ECO:0000313" key="11">
    <source>
        <dbReference type="EMBL" id="OVA07414.1"/>
    </source>
</evidence>
<keyword evidence="5" id="KW-0560">Oxidoreductase</keyword>
<comment type="subunit">
    <text evidence="2">Homodimer.</text>
</comment>
<proteinExistence type="inferred from homology"/>
<dbReference type="InterPro" id="IPR013154">
    <property type="entry name" value="ADH-like_N"/>
</dbReference>
<keyword evidence="3 8" id="KW-0479">Metal-binding</keyword>
<evidence type="ECO:0000256" key="1">
    <source>
        <dbReference type="ARBA" id="ARBA00001947"/>
    </source>
</evidence>
<evidence type="ECO:0000259" key="10">
    <source>
        <dbReference type="Pfam" id="PF08240"/>
    </source>
</evidence>
<dbReference type="PROSITE" id="PS00059">
    <property type="entry name" value="ADH_ZINC"/>
    <property type="match status" value="1"/>
</dbReference>
<dbReference type="STRING" id="56857.A0A200QAD9"/>
<dbReference type="Proteomes" id="UP000195402">
    <property type="component" value="Unassembled WGS sequence"/>
</dbReference>
<reference evidence="11 12" key="1">
    <citation type="journal article" date="2017" name="Mol. Plant">
        <title>The Genome of Medicinal Plant Macleaya cordata Provides New Insights into Benzylisoquinoline Alkaloids Metabolism.</title>
        <authorList>
            <person name="Liu X."/>
            <person name="Liu Y."/>
            <person name="Huang P."/>
            <person name="Ma Y."/>
            <person name="Qing Z."/>
            <person name="Tang Q."/>
            <person name="Cao H."/>
            <person name="Cheng P."/>
            <person name="Zheng Y."/>
            <person name="Yuan Z."/>
            <person name="Zhou Y."/>
            <person name="Liu J."/>
            <person name="Tang Z."/>
            <person name="Zhuo Y."/>
            <person name="Zhang Y."/>
            <person name="Yu L."/>
            <person name="Huang J."/>
            <person name="Yang P."/>
            <person name="Peng Q."/>
            <person name="Zhang J."/>
            <person name="Jiang W."/>
            <person name="Zhang Z."/>
            <person name="Lin K."/>
            <person name="Ro D.K."/>
            <person name="Chen X."/>
            <person name="Xiong X."/>
            <person name="Shang Y."/>
            <person name="Huang S."/>
            <person name="Zeng J."/>
        </authorList>
    </citation>
    <scope>NUCLEOTIDE SEQUENCE [LARGE SCALE GENOMIC DNA]</scope>
    <source>
        <strain evidence="12">cv. BLH2017</strain>
        <tissue evidence="11">Root</tissue>
    </source>
</reference>
<dbReference type="SUPFAM" id="SSF51735">
    <property type="entry name" value="NAD(P)-binding Rossmann-fold domains"/>
    <property type="match status" value="1"/>
</dbReference>
<evidence type="ECO:0000256" key="5">
    <source>
        <dbReference type="ARBA" id="ARBA00023002"/>
    </source>
</evidence>
<accession>A0A200QAD9</accession>
<dbReference type="FunCoup" id="A0A200QAD9">
    <property type="interactions" value="129"/>
</dbReference>
<feature type="domain" description="Alcohol dehydrogenase-like C-terminal" evidence="9">
    <location>
        <begin position="268"/>
        <end position="399"/>
    </location>
</feature>
<keyword evidence="12" id="KW-1185">Reference proteome</keyword>
<comment type="cofactor">
    <cofactor evidence="1 8">
        <name>Zn(2+)</name>
        <dbReference type="ChEBI" id="CHEBI:29105"/>
    </cofactor>
</comment>
<dbReference type="FunFam" id="3.90.180.10:FF:000067">
    <property type="entry name" value="alcohol dehydrogenase 1-like isoform X1"/>
    <property type="match status" value="1"/>
</dbReference>
<dbReference type="InterPro" id="IPR036291">
    <property type="entry name" value="NAD(P)-bd_dom_sf"/>
</dbReference>
<dbReference type="SUPFAM" id="SSF50129">
    <property type="entry name" value="GroES-like"/>
    <property type="match status" value="1"/>
</dbReference>
<feature type="domain" description="Alcohol dehydrogenase-like N-terminal" evidence="10">
    <location>
        <begin position="97"/>
        <end position="225"/>
    </location>
</feature>
<dbReference type="GO" id="GO:0008270">
    <property type="term" value="F:zinc ion binding"/>
    <property type="evidence" value="ECO:0007669"/>
    <property type="project" value="InterPro"/>
</dbReference>